<dbReference type="Proteomes" id="UP000017559">
    <property type="component" value="Unassembled WGS sequence"/>
</dbReference>
<proteinExistence type="predicted"/>
<evidence type="ECO:0000313" key="2">
    <source>
        <dbReference type="EMBL" id="ESK81561.1"/>
    </source>
</evidence>
<reference evidence="2 3" key="1">
    <citation type="journal article" date="2014" name="BMC Genomics">
        <title>Genome and secretome analysis of the hemibiotrophic fungal pathogen, Moniliophthora roreri, which causes frosty pod rot disease of cacao: mechanisms of the biotrophic and necrotrophic phases.</title>
        <authorList>
            <person name="Meinhardt L.W."/>
            <person name="Costa G.G.L."/>
            <person name="Thomazella D.P.T."/>
            <person name="Teixeira P.J.P.L."/>
            <person name="Carazzolle M.F."/>
            <person name="Schuster S.C."/>
            <person name="Carlson J.E."/>
            <person name="Guiltinan M.J."/>
            <person name="Mieczkowski P."/>
            <person name="Farmer A."/>
            <person name="Ramaraj T."/>
            <person name="Crozier J."/>
            <person name="Davis R.E."/>
            <person name="Shao J."/>
            <person name="Melnick R.L."/>
            <person name="Pereira G.A.G."/>
            <person name="Bailey B.A."/>
        </authorList>
    </citation>
    <scope>NUCLEOTIDE SEQUENCE [LARGE SCALE GENOMIC DNA]</scope>
    <source>
        <strain evidence="2 3">MCA 2997</strain>
    </source>
</reference>
<feature type="non-terminal residue" evidence="2">
    <location>
        <position position="1"/>
    </location>
</feature>
<comment type="caution">
    <text evidence="2">The sequence shown here is derived from an EMBL/GenBank/DDBJ whole genome shotgun (WGS) entry which is preliminary data.</text>
</comment>
<feature type="region of interest" description="Disordered" evidence="1">
    <location>
        <begin position="1"/>
        <end position="20"/>
    </location>
</feature>
<dbReference type="HOGENOM" id="CLU_2533670_0_0_1"/>
<keyword evidence="3" id="KW-1185">Reference proteome</keyword>
<name>V2WLY5_MONRO</name>
<protein>
    <submittedName>
        <fullName evidence="2">Uncharacterized protein</fullName>
    </submittedName>
</protein>
<sequence>HMHFCLSEQENTSNMKPQPEDLITQEQVKPIIVPHYIDLEALLERAECKAQLQINVAEDLGVSCFAAQTSNTPLSKLVLSLKTM</sequence>
<evidence type="ECO:0000313" key="3">
    <source>
        <dbReference type="Proteomes" id="UP000017559"/>
    </source>
</evidence>
<evidence type="ECO:0000256" key="1">
    <source>
        <dbReference type="SAM" id="MobiDB-lite"/>
    </source>
</evidence>
<dbReference type="KEGG" id="mrr:Moror_5096"/>
<accession>V2WLY5</accession>
<organism evidence="2 3">
    <name type="scientific">Moniliophthora roreri (strain MCA 2997)</name>
    <name type="common">Cocoa frosty pod rot fungus</name>
    <name type="synonym">Crinipellis roreri</name>
    <dbReference type="NCBI Taxonomy" id="1381753"/>
    <lineage>
        <taxon>Eukaryota</taxon>
        <taxon>Fungi</taxon>
        <taxon>Dikarya</taxon>
        <taxon>Basidiomycota</taxon>
        <taxon>Agaricomycotina</taxon>
        <taxon>Agaricomycetes</taxon>
        <taxon>Agaricomycetidae</taxon>
        <taxon>Agaricales</taxon>
        <taxon>Marasmiineae</taxon>
        <taxon>Marasmiaceae</taxon>
        <taxon>Moniliophthora</taxon>
    </lineage>
</organism>
<dbReference type="AlphaFoldDB" id="V2WLY5"/>
<gene>
    <name evidence="2" type="ORF">Moror_5096</name>
</gene>
<dbReference type="EMBL" id="AWSO01002382">
    <property type="protein sequence ID" value="ESK81561.1"/>
    <property type="molecule type" value="Genomic_DNA"/>
</dbReference>